<name>A0ABM7F3K4_9ACTN</name>
<reference evidence="2 3" key="1">
    <citation type="journal article" date="2010" name="ChemBioChem">
        <title>Cloning and characterization of the biosynthetic gene cluster of 16-membered macrolide antibiotic FD-891: involvement of a dual functional cytochrome P450 monooxygenase catalyzing epoxidation and hydroxylation.</title>
        <authorList>
            <person name="Kudo F."/>
            <person name="Motegi A."/>
            <person name="Mizoue K."/>
            <person name="Eguchi T."/>
        </authorList>
    </citation>
    <scope>NUCLEOTIDE SEQUENCE [LARGE SCALE GENOMIC DNA]</scope>
    <source>
        <strain evidence="2 3">A-8890</strain>
    </source>
</reference>
<protein>
    <submittedName>
        <fullName evidence="2">Uncharacterized protein</fullName>
    </submittedName>
</protein>
<reference evidence="2 3" key="2">
    <citation type="journal article" date="2023" name="ChemBioChem">
        <title>Acyltransferase Domain Exchange between Two Independent Type I Polyketide Synthases in the Same Producer Strain of Macrolide Antibiotics.</title>
        <authorList>
            <person name="Kudo F."/>
            <person name="Kishikawa K."/>
            <person name="Tsuboi K."/>
            <person name="Kido T."/>
            <person name="Usui T."/>
            <person name="Hashimoto J."/>
            <person name="Shin-Ya K."/>
            <person name="Miyanaga A."/>
            <person name="Eguchi T."/>
        </authorList>
    </citation>
    <scope>NUCLEOTIDE SEQUENCE [LARGE SCALE GENOMIC DNA]</scope>
    <source>
        <strain evidence="2 3">A-8890</strain>
    </source>
</reference>
<gene>
    <name evidence="2" type="ORF">SGFS_017130</name>
</gene>
<proteinExistence type="predicted"/>
<sequence>MPIAEWWNEDLTAAVIWGDEGETFGRIELLLHGSVSNLVSFEVTSRAVCALLAGSRAAGRPPSKKTPLERRKARCRNSAGASTIANFNYNH</sequence>
<organism evidence="2 3">
    <name type="scientific">Streptomyces graminofaciens</name>
    <dbReference type="NCBI Taxonomy" id="68212"/>
    <lineage>
        <taxon>Bacteria</taxon>
        <taxon>Bacillati</taxon>
        <taxon>Actinomycetota</taxon>
        <taxon>Actinomycetes</taxon>
        <taxon>Kitasatosporales</taxon>
        <taxon>Streptomycetaceae</taxon>
        <taxon>Streptomyces</taxon>
    </lineage>
</organism>
<keyword evidence="3" id="KW-1185">Reference proteome</keyword>
<evidence type="ECO:0000313" key="2">
    <source>
        <dbReference type="EMBL" id="BBC30419.1"/>
    </source>
</evidence>
<evidence type="ECO:0000313" key="3">
    <source>
        <dbReference type="Proteomes" id="UP001321542"/>
    </source>
</evidence>
<feature type="region of interest" description="Disordered" evidence="1">
    <location>
        <begin position="56"/>
        <end position="79"/>
    </location>
</feature>
<dbReference type="Proteomes" id="UP001321542">
    <property type="component" value="Chromosome"/>
</dbReference>
<evidence type="ECO:0000256" key="1">
    <source>
        <dbReference type="SAM" id="MobiDB-lite"/>
    </source>
</evidence>
<dbReference type="EMBL" id="AP018448">
    <property type="protein sequence ID" value="BBC30419.1"/>
    <property type="molecule type" value="Genomic_DNA"/>
</dbReference>
<dbReference type="RefSeq" id="WP_434028253.1">
    <property type="nucleotide sequence ID" value="NZ_AP018448.1"/>
</dbReference>
<accession>A0ABM7F3K4</accession>